<comment type="caution">
    <text evidence="1">The sequence shown here is derived from an EMBL/GenBank/DDBJ whole genome shotgun (WGS) entry which is preliminary data.</text>
</comment>
<protein>
    <submittedName>
        <fullName evidence="1">Uncharacterized protein</fullName>
    </submittedName>
</protein>
<evidence type="ECO:0000313" key="1">
    <source>
        <dbReference type="EMBL" id="KAJ8983503.1"/>
    </source>
</evidence>
<accession>A0ABQ9JZH7</accession>
<gene>
    <name evidence="1" type="ORF">NQ317_005161</name>
</gene>
<reference evidence="1" key="1">
    <citation type="journal article" date="2023" name="Insect Mol. Biol.">
        <title>Genome sequencing provides insights into the evolution of gene families encoding plant cell wall-degrading enzymes in longhorned beetles.</title>
        <authorList>
            <person name="Shin N.R."/>
            <person name="Okamura Y."/>
            <person name="Kirsch R."/>
            <person name="Pauchet Y."/>
        </authorList>
    </citation>
    <scope>NUCLEOTIDE SEQUENCE</scope>
    <source>
        <strain evidence="1">MMC_N1</strain>
    </source>
</reference>
<sequence>MTFVFQVLDISNVQDRFAPSDPQVVLTCNRICSSMQIKCIVLETGCTEHIGQMFTGNSDAASKDKSYRRQKSAILKDRHMYILYAISLPALPLYNLSAFMKIKILPYLFEYNILFSYRNVVIYGYSLIHSTRLAREGSAMYPIGPEPILGLPYSMGVSVMKELLTKGFKNSWHVTPGMRQAKAHIEGLHLS</sequence>
<proteinExistence type="predicted"/>
<organism evidence="1 2">
    <name type="scientific">Molorchus minor</name>
    <dbReference type="NCBI Taxonomy" id="1323400"/>
    <lineage>
        <taxon>Eukaryota</taxon>
        <taxon>Metazoa</taxon>
        <taxon>Ecdysozoa</taxon>
        <taxon>Arthropoda</taxon>
        <taxon>Hexapoda</taxon>
        <taxon>Insecta</taxon>
        <taxon>Pterygota</taxon>
        <taxon>Neoptera</taxon>
        <taxon>Endopterygota</taxon>
        <taxon>Coleoptera</taxon>
        <taxon>Polyphaga</taxon>
        <taxon>Cucujiformia</taxon>
        <taxon>Chrysomeloidea</taxon>
        <taxon>Cerambycidae</taxon>
        <taxon>Lamiinae</taxon>
        <taxon>Monochamini</taxon>
        <taxon>Molorchus</taxon>
    </lineage>
</organism>
<name>A0ABQ9JZH7_9CUCU</name>
<keyword evidence="2" id="KW-1185">Reference proteome</keyword>
<dbReference type="Proteomes" id="UP001162164">
    <property type="component" value="Unassembled WGS sequence"/>
</dbReference>
<evidence type="ECO:0000313" key="2">
    <source>
        <dbReference type="Proteomes" id="UP001162164"/>
    </source>
</evidence>
<dbReference type="EMBL" id="JAPWTJ010000072">
    <property type="protein sequence ID" value="KAJ8983503.1"/>
    <property type="molecule type" value="Genomic_DNA"/>
</dbReference>